<evidence type="ECO:0008006" key="3">
    <source>
        <dbReference type="Google" id="ProtNLM"/>
    </source>
</evidence>
<name>A0ABD5WJ64_9EURY</name>
<protein>
    <recommendedName>
        <fullName evidence="3">Glycine zipper domain-containing protein</fullName>
    </recommendedName>
</protein>
<sequence>MSDDNDSNTGKTIGGAAIGATIGSVAGPAGTVAGGVIGAILAAGDEDYDHNVLVTETFDTATNATPSDTSVYVDHVEPPGAAGNPDGELDGVSHVPDVLVQGFAAPNTIIEVETPTAIANDPDHILDQLDDFRVPSYQRILVVPEPVVEDATRFVEETVEGPVDVATPDSVSKYL</sequence>
<dbReference type="Proteomes" id="UP001596407">
    <property type="component" value="Unassembled WGS sequence"/>
</dbReference>
<dbReference type="RefSeq" id="WP_276282820.1">
    <property type="nucleotide sequence ID" value="NZ_CP119812.1"/>
</dbReference>
<comment type="caution">
    <text evidence="1">The sequence shown here is derived from an EMBL/GenBank/DDBJ whole genome shotgun (WGS) entry which is preliminary data.</text>
</comment>
<evidence type="ECO:0000313" key="1">
    <source>
        <dbReference type="EMBL" id="MFC7079178.1"/>
    </source>
</evidence>
<reference evidence="1 2" key="1">
    <citation type="journal article" date="2019" name="Int. J. Syst. Evol. Microbiol.">
        <title>The Global Catalogue of Microorganisms (GCM) 10K type strain sequencing project: providing services to taxonomists for standard genome sequencing and annotation.</title>
        <authorList>
            <consortium name="The Broad Institute Genomics Platform"/>
            <consortium name="The Broad Institute Genome Sequencing Center for Infectious Disease"/>
            <person name="Wu L."/>
            <person name="Ma J."/>
        </authorList>
    </citation>
    <scope>NUCLEOTIDE SEQUENCE [LARGE SCALE GENOMIC DNA]</scope>
    <source>
        <strain evidence="1 2">DT72</strain>
    </source>
</reference>
<dbReference type="GeneID" id="79305786"/>
<organism evidence="1 2">
    <name type="scientific">Halorussus caseinilyticus</name>
    <dbReference type="NCBI Taxonomy" id="3034025"/>
    <lineage>
        <taxon>Archaea</taxon>
        <taxon>Methanobacteriati</taxon>
        <taxon>Methanobacteriota</taxon>
        <taxon>Stenosarchaea group</taxon>
        <taxon>Halobacteria</taxon>
        <taxon>Halobacteriales</taxon>
        <taxon>Haladaptataceae</taxon>
        <taxon>Halorussus</taxon>
    </lineage>
</organism>
<gene>
    <name evidence="1" type="ORF">ACFQJ6_02525</name>
</gene>
<evidence type="ECO:0000313" key="2">
    <source>
        <dbReference type="Proteomes" id="UP001596407"/>
    </source>
</evidence>
<dbReference type="AlphaFoldDB" id="A0ABD5WJ64"/>
<accession>A0ABD5WJ64</accession>
<dbReference type="EMBL" id="JBHSZH010000002">
    <property type="protein sequence ID" value="MFC7079178.1"/>
    <property type="molecule type" value="Genomic_DNA"/>
</dbReference>
<keyword evidence="2" id="KW-1185">Reference proteome</keyword>
<proteinExistence type="predicted"/>